<feature type="region of interest" description="Disordered" evidence="1">
    <location>
        <begin position="29"/>
        <end position="63"/>
    </location>
</feature>
<name>A0A5C6ES55_9BACT</name>
<protein>
    <submittedName>
        <fullName evidence="2">Uncharacterized protein</fullName>
    </submittedName>
</protein>
<dbReference type="EMBL" id="SJPX01000003">
    <property type="protein sequence ID" value="TWU51818.1"/>
    <property type="molecule type" value="Genomic_DNA"/>
</dbReference>
<proteinExistence type="predicted"/>
<keyword evidence="3" id="KW-1185">Reference proteome</keyword>
<dbReference type="AlphaFoldDB" id="A0A5C6ES55"/>
<comment type="caution">
    <text evidence="2">The sequence shown here is derived from an EMBL/GenBank/DDBJ whole genome shotgun (WGS) entry which is preliminary data.</text>
</comment>
<evidence type="ECO:0000313" key="3">
    <source>
        <dbReference type="Proteomes" id="UP000317977"/>
    </source>
</evidence>
<organism evidence="2 3">
    <name type="scientific">Rubripirellula reticaptiva</name>
    <dbReference type="NCBI Taxonomy" id="2528013"/>
    <lineage>
        <taxon>Bacteria</taxon>
        <taxon>Pseudomonadati</taxon>
        <taxon>Planctomycetota</taxon>
        <taxon>Planctomycetia</taxon>
        <taxon>Pirellulales</taxon>
        <taxon>Pirellulaceae</taxon>
        <taxon>Rubripirellula</taxon>
    </lineage>
</organism>
<reference evidence="2 3" key="1">
    <citation type="submission" date="2019-02" db="EMBL/GenBank/DDBJ databases">
        <title>Deep-cultivation of Planctomycetes and their phenomic and genomic characterization uncovers novel biology.</title>
        <authorList>
            <person name="Wiegand S."/>
            <person name="Jogler M."/>
            <person name="Boedeker C."/>
            <person name="Pinto D."/>
            <person name="Vollmers J."/>
            <person name="Rivas-Marin E."/>
            <person name="Kohn T."/>
            <person name="Peeters S.H."/>
            <person name="Heuer A."/>
            <person name="Rast P."/>
            <person name="Oberbeckmann S."/>
            <person name="Bunk B."/>
            <person name="Jeske O."/>
            <person name="Meyerdierks A."/>
            <person name="Storesund J.E."/>
            <person name="Kallscheuer N."/>
            <person name="Luecker S."/>
            <person name="Lage O.M."/>
            <person name="Pohl T."/>
            <person name="Merkel B.J."/>
            <person name="Hornburger P."/>
            <person name="Mueller R.-W."/>
            <person name="Bruemmer F."/>
            <person name="Labrenz M."/>
            <person name="Spormann A.M."/>
            <person name="Op Den Camp H."/>
            <person name="Overmann J."/>
            <person name="Amann R."/>
            <person name="Jetten M.S.M."/>
            <person name="Mascher T."/>
            <person name="Medema M.H."/>
            <person name="Devos D.P."/>
            <person name="Kaster A.-K."/>
            <person name="Ovreas L."/>
            <person name="Rohde M."/>
            <person name="Galperin M.Y."/>
            <person name="Jogler C."/>
        </authorList>
    </citation>
    <scope>NUCLEOTIDE SEQUENCE [LARGE SCALE GENOMIC DNA]</scope>
    <source>
        <strain evidence="2 3">Poly59</strain>
    </source>
</reference>
<gene>
    <name evidence="2" type="ORF">Poly59_34130</name>
</gene>
<feature type="compositionally biased region" description="Basic and acidic residues" evidence="1">
    <location>
        <begin position="33"/>
        <end position="42"/>
    </location>
</feature>
<accession>A0A5C6ES55</accession>
<sequence length="73" mass="8229">MEVWVVWRIDEVAFYFCLVWSGRLCAPQRMGSRKNEGERGGERIAPQHSNETTISAPPGGHKIGRIPQCIVGY</sequence>
<evidence type="ECO:0000256" key="1">
    <source>
        <dbReference type="SAM" id="MobiDB-lite"/>
    </source>
</evidence>
<evidence type="ECO:0000313" key="2">
    <source>
        <dbReference type="EMBL" id="TWU51818.1"/>
    </source>
</evidence>
<dbReference type="Proteomes" id="UP000317977">
    <property type="component" value="Unassembled WGS sequence"/>
</dbReference>